<proteinExistence type="predicted"/>
<dbReference type="PROSITE" id="PS51186">
    <property type="entry name" value="GNAT"/>
    <property type="match status" value="1"/>
</dbReference>
<evidence type="ECO:0000313" key="2">
    <source>
        <dbReference type="EMBL" id="KFX67678.1"/>
    </source>
</evidence>
<dbReference type="Pfam" id="PF13302">
    <property type="entry name" value="Acetyltransf_3"/>
    <property type="match status" value="1"/>
</dbReference>
<accession>A0A0A1YF90</accession>
<dbReference type="PANTHER" id="PTHR43610">
    <property type="entry name" value="BLL6696 PROTEIN"/>
    <property type="match status" value="1"/>
</dbReference>
<dbReference type="SUPFAM" id="SSF55729">
    <property type="entry name" value="Acyl-CoA N-acyltransferases (Nat)"/>
    <property type="match status" value="1"/>
</dbReference>
<keyword evidence="3" id="KW-1185">Reference proteome</keyword>
<dbReference type="GO" id="GO:0016747">
    <property type="term" value="F:acyltransferase activity, transferring groups other than amino-acyl groups"/>
    <property type="evidence" value="ECO:0007669"/>
    <property type="project" value="InterPro"/>
</dbReference>
<sequence length="189" mass="21674">MFRPQLITLQRGALRIEPMVDADIPALVTLAEANRQELMYMSGALRLDWYRLGLTEQREGKALPFVIRLGEQLVGTTRFGEFLPTLPAAEIGWTWLDRSQHGSGLNDSVKYLMLRHAFETWRMVRVQLKTAASNLRSQRAIEKLGAQREGVLRNHRRLADGRLDDSVLYSITDQQWPLVKQQLEARFSG</sequence>
<protein>
    <submittedName>
        <fullName evidence="2">GCN5 family acetyltransferase</fullName>
    </submittedName>
</protein>
<keyword evidence="2" id="KW-0808">Transferase</keyword>
<feature type="domain" description="N-acetyltransferase" evidence="1">
    <location>
        <begin position="14"/>
        <end position="174"/>
    </location>
</feature>
<dbReference type="Proteomes" id="UP000030063">
    <property type="component" value="Unassembled WGS sequence"/>
</dbReference>
<dbReference type="InterPro" id="IPR000182">
    <property type="entry name" value="GNAT_dom"/>
</dbReference>
<dbReference type="EMBL" id="AWSQ01000009">
    <property type="protein sequence ID" value="KFX67678.1"/>
    <property type="molecule type" value="Genomic_DNA"/>
</dbReference>
<reference evidence="2 3" key="1">
    <citation type="journal article" date="2014" name="Genome Announc.">
        <title>Draft Genome Sequence of Petroleum Oil-Degrading Marine Bacterium Pseudomonas taeanensis Strain MS-3, Isolated from a Crude Oil-Contaminated Seashore.</title>
        <authorList>
            <person name="Lee S.Y."/>
            <person name="Kim S.H."/>
            <person name="Lee D.G."/>
            <person name="Shin S."/>
            <person name="Yun S.H."/>
            <person name="Choi C.W."/>
            <person name="Chung Y.H."/>
            <person name="Choi J.S."/>
            <person name="Kahng H.Y."/>
            <person name="Kim S.I."/>
        </authorList>
    </citation>
    <scope>NUCLEOTIDE SEQUENCE [LARGE SCALE GENOMIC DNA]</scope>
    <source>
        <strain evidence="2 3">MS-3</strain>
    </source>
</reference>
<dbReference type="Gene3D" id="3.40.630.30">
    <property type="match status" value="1"/>
</dbReference>
<dbReference type="InterPro" id="IPR016181">
    <property type="entry name" value="Acyl_CoA_acyltransferase"/>
</dbReference>
<dbReference type="RefSeq" id="WP_025167135.1">
    <property type="nucleotide sequence ID" value="NZ_AWSQ01000009.1"/>
</dbReference>
<dbReference type="eggNOG" id="COG1670">
    <property type="taxonomic scope" value="Bacteria"/>
</dbReference>
<evidence type="ECO:0000313" key="3">
    <source>
        <dbReference type="Proteomes" id="UP000030063"/>
    </source>
</evidence>
<dbReference type="STRING" id="1395571.TMS3_0120900"/>
<gene>
    <name evidence="2" type="ORF">TMS3_0120900</name>
</gene>
<organism evidence="2 3">
    <name type="scientific">Pseudomonas taeanensis MS-3</name>
    <dbReference type="NCBI Taxonomy" id="1395571"/>
    <lineage>
        <taxon>Bacteria</taxon>
        <taxon>Pseudomonadati</taxon>
        <taxon>Pseudomonadota</taxon>
        <taxon>Gammaproteobacteria</taxon>
        <taxon>Pseudomonadales</taxon>
        <taxon>Pseudomonadaceae</taxon>
        <taxon>Pseudomonas</taxon>
    </lineage>
</organism>
<dbReference type="OrthoDB" id="5295305at2"/>
<dbReference type="PANTHER" id="PTHR43610:SF1">
    <property type="entry name" value="N-ACETYLTRANSFERASE DOMAIN-CONTAINING PROTEIN"/>
    <property type="match status" value="1"/>
</dbReference>
<name>A0A0A1YF90_9PSED</name>
<dbReference type="AlphaFoldDB" id="A0A0A1YF90"/>
<evidence type="ECO:0000259" key="1">
    <source>
        <dbReference type="PROSITE" id="PS51186"/>
    </source>
</evidence>
<comment type="caution">
    <text evidence="2">The sequence shown here is derived from an EMBL/GenBank/DDBJ whole genome shotgun (WGS) entry which is preliminary data.</text>
</comment>